<organism evidence="1 2">
    <name type="scientific">Penicillium roqueforti (strain FM164)</name>
    <dbReference type="NCBI Taxonomy" id="1365484"/>
    <lineage>
        <taxon>Eukaryota</taxon>
        <taxon>Fungi</taxon>
        <taxon>Dikarya</taxon>
        <taxon>Ascomycota</taxon>
        <taxon>Pezizomycotina</taxon>
        <taxon>Eurotiomycetes</taxon>
        <taxon>Eurotiomycetidae</taxon>
        <taxon>Eurotiales</taxon>
        <taxon>Aspergillaceae</taxon>
        <taxon>Penicillium</taxon>
    </lineage>
</organism>
<evidence type="ECO:0000313" key="1">
    <source>
        <dbReference type="EMBL" id="CDM36341.1"/>
    </source>
</evidence>
<dbReference type="PANTHER" id="PTHR47204">
    <property type="entry name" value="OS02G0168900 PROTEIN"/>
    <property type="match status" value="1"/>
</dbReference>
<dbReference type="AlphaFoldDB" id="W6QK20"/>
<reference evidence="1" key="1">
    <citation type="journal article" date="2014" name="Nat. Commun.">
        <title>Multiple recent horizontal transfers of a large genomic region in cheese making fungi.</title>
        <authorList>
            <person name="Cheeseman K."/>
            <person name="Ropars J."/>
            <person name="Renault P."/>
            <person name="Dupont J."/>
            <person name="Gouzy J."/>
            <person name="Branca A."/>
            <person name="Abraham A.L."/>
            <person name="Ceppi M."/>
            <person name="Conseiller E."/>
            <person name="Debuchy R."/>
            <person name="Malagnac F."/>
            <person name="Goarin A."/>
            <person name="Silar P."/>
            <person name="Lacoste S."/>
            <person name="Sallet E."/>
            <person name="Bensimon A."/>
            <person name="Giraud T."/>
            <person name="Brygoo Y."/>
        </authorList>
    </citation>
    <scope>NUCLEOTIDE SEQUENCE [LARGE SCALE GENOMIC DNA]</scope>
    <source>
        <strain evidence="1">FM164</strain>
    </source>
</reference>
<dbReference type="Pfam" id="PF08615">
    <property type="entry name" value="RNase_H2_suC"/>
    <property type="match status" value="1"/>
</dbReference>
<dbReference type="OMA" id="GFAESMH"/>
<gene>
    <name evidence="1" type="ORF">PROQFM164_S05g000174</name>
</gene>
<dbReference type="OrthoDB" id="6222486at2759"/>
<evidence type="ECO:0000313" key="2">
    <source>
        <dbReference type="Proteomes" id="UP000030686"/>
    </source>
</evidence>
<name>W6QK20_PENRF</name>
<dbReference type="GO" id="GO:0032299">
    <property type="term" value="C:ribonuclease H2 complex"/>
    <property type="evidence" value="ECO:0007669"/>
    <property type="project" value="InterPro"/>
</dbReference>
<keyword evidence="2" id="KW-1185">Reference proteome</keyword>
<sequence>MPDMYAIQPCAKASSQSEKNDSALQCVPNIIPCRIHHDGPVDSLDRTNISSYPDNTQTTYFRGRKLRGRRVALPDGYQGVVATHTDRVLPAAQPADNDGAEDAEAEPEEPVKIMEIQRTFDEFVVWGHEAIPAADDTFVKGVEEWLQFADAMHTTLTSGKTGKESATA</sequence>
<dbReference type="CDD" id="cd09271">
    <property type="entry name" value="RNase_H2-C"/>
    <property type="match status" value="1"/>
</dbReference>
<dbReference type="STRING" id="1365484.W6QK20"/>
<dbReference type="EMBL" id="HG792019">
    <property type="protein sequence ID" value="CDM36341.1"/>
    <property type="molecule type" value="Genomic_DNA"/>
</dbReference>
<dbReference type="Gene3D" id="2.40.128.680">
    <property type="match status" value="1"/>
</dbReference>
<dbReference type="GO" id="GO:0006401">
    <property type="term" value="P:RNA catabolic process"/>
    <property type="evidence" value="ECO:0007669"/>
    <property type="project" value="InterPro"/>
</dbReference>
<dbReference type="PANTHER" id="PTHR47204:SF1">
    <property type="entry name" value="RIBONUCLEASE H2 SUBUNIT C"/>
    <property type="match status" value="1"/>
</dbReference>
<protein>
    <submittedName>
        <fullName evidence="1">Ribonuclease H2, subunit C</fullName>
    </submittedName>
</protein>
<dbReference type="InterPro" id="IPR013924">
    <property type="entry name" value="RNase_H2_suC"/>
</dbReference>
<dbReference type="Proteomes" id="UP000030686">
    <property type="component" value="Unassembled WGS sequence"/>
</dbReference>
<accession>W6QK20</accession>
<proteinExistence type="predicted"/>